<dbReference type="Gene3D" id="3.40.50.620">
    <property type="entry name" value="HUPs"/>
    <property type="match status" value="2"/>
</dbReference>
<accession>V5XEB0</accession>
<dbReference type="PANTHER" id="PTHR46268:SF27">
    <property type="entry name" value="UNIVERSAL STRESS PROTEIN RV2623"/>
    <property type="match status" value="1"/>
</dbReference>
<feature type="domain" description="UspA" evidence="4">
    <location>
        <begin position="20"/>
        <end position="158"/>
    </location>
</feature>
<evidence type="ECO:0000256" key="3">
    <source>
        <dbReference type="ARBA" id="ARBA00022840"/>
    </source>
</evidence>
<dbReference type="AlphaFoldDB" id="V5XEB0"/>
<dbReference type="PANTHER" id="PTHR46268">
    <property type="entry name" value="STRESS RESPONSE PROTEIN NHAX"/>
    <property type="match status" value="1"/>
</dbReference>
<proteinExistence type="inferred from homology"/>
<dbReference type="GeneID" id="43450717"/>
<gene>
    <name evidence="5" type="ORF">D174_14620</name>
</gene>
<keyword evidence="3" id="KW-0067">ATP-binding</keyword>
<dbReference type="Proteomes" id="UP000018763">
    <property type="component" value="Chromosome"/>
</dbReference>
<dbReference type="InterPro" id="IPR006015">
    <property type="entry name" value="Universal_stress_UspA"/>
</dbReference>
<sequence length="307" mass="31957">MSSPEKSIPEESSPQHHLGIVVAVDGSPGSDAAVTWAASEAVRRAVPVTLMSVSAPVIATWSTPNDASTIAKAQQDSSHDILGHAEQTFAAAVGGTHAPGVRSESRPSPVVGTLAEASRQALLLVVGNRGTGGHSRLPLGSVAAGLLHHARCPVVVVHPGDAADSSAPVVLGVDGSTSSDAATELAFEEAALRGVELIAVHAWSDVGLLPLYGTDWQIFEDQARSALADRLADWQRRFPDVRVQVRLVQDRPAHWITEEARNAQLVVVGSRGRGGFAGLVLGSVASTVAQLSTVPVIVVRGTDHQRQ</sequence>
<feature type="domain" description="UspA" evidence="4">
    <location>
        <begin position="169"/>
        <end position="300"/>
    </location>
</feature>
<dbReference type="PRINTS" id="PR01438">
    <property type="entry name" value="UNVRSLSTRESS"/>
</dbReference>
<evidence type="ECO:0000259" key="4">
    <source>
        <dbReference type="Pfam" id="PF00582"/>
    </source>
</evidence>
<keyword evidence="2" id="KW-0547">Nucleotide-binding</keyword>
<evidence type="ECO:0000313" key="6">
    <source>
        <dbReference type="Proteomes" id="UP000018763"/>
    </source>
</evidence>
<dbReference type="RefSeq" id="WP_019512717.1">
    <property type="nucleotide sequence ID" value="NC_023036.2"/>
</dbReference>
<evidence type="ECO:0000256" key="1">
    <source>
        <dbReference type="ARBA" id="ARBA00008791"/>
    </source>
</evidence>
<evidence type="ECO:0000313" key="5">
    <source>
        <dbReference type="EMBL" id="AHC25744.1"/>
    </source>
</evidence>
<dbReference type="EMBL" id="CP006936">
    <property type="protein sequence ID" value="AHC25744.1"/>
    <property type="molecule type" value="Genomic_DNA"/>
</dbReference>
<dbReference type="GO" id="GO:0005524">
    <property type="term" value="F:ATP binding"/>
    <property type="evidence" value="ECO:0007669"/>
    <property type="project" value="UniProtKB-KW"/>
</dbReference>
<dbReference type="KEGG" id="mne:D174_14620"/>
<evidence type="ECO:0000256" key="2">
    <source>
        <dbReference type="ARBA" id="ARBA00022741"/>
    </source>
</evidence>
<protein>
    <submittedName>
        <fullName evidence="5">Universal stress protein</fullName>
    </submittedName>
</protein>
<keyword evidence="6" id="KW-1185">Reference proteome</keyword>
<dbReference type="Pfam" id="PF00582">
    <property type="entry name" value="Usp"/>
    <property type="match status" value="2"/>
</dbReference>
<dbReference type="SUPFAM" id="SSF52402">
    <property type="entry name" value="Adenine nucleotide alpha hydrolases-like"/>
    <property type="match status" value="2"/>
</dbReference>
<organism evidence="5 6">
    <name type="scientific">Mycolicibacterium neoaurum VKM Ac-1815D</name>
    <dbReference type="NCBI Taxonomy" id="700508"/>
    <lineage>
        <taxon>Bacteria</taxon>
        <taxon>Bacillati</taxon>
        <taxon>Actinomycetota</taxon>
        <taxon>Actinomycetes</taxon>
        <taxon>Mycobacteriales</taxon>
        <taxon>Mycobacteriaceae</taxon>
        <taxon>Mycolicibacterium</taxon>
    </lineage>
</organism>
<dbReference type="InterPro" id="IPR006016">
    <property type="entry name" value="UspA"/>
</dbReference>
<dbReference type="eggNOG" id="COG0589">
    <property type="taxonomic scope" value="Bacteria"/>
</dbReference>
<name>V5XEB0_MYCNE</name>
<dbReference type="InterPro" id="IPR014729">
    <property type="entry name" value="Rossmann-like_a/b/a_fold"/>
</dbReference>
<comment type="similarity">
    <text evidence="1">Belongs to the universal stress protein A family.</text>
</comment>
<reference evidence="5 6" key="1">
    <citation type="journal article" date="2014" name="Genome Announc.">
        <title>Complete Genome Sequence of Sterol-Transforming Mycobacterium neoaurum Strain VKM Ac-1815D.</title>
        <authorList>
            <person name="Shtratnikova V.Y."/>
            <person name="Bragin E.Y."/>
            <person name="Dovbnya D.V."/>
            <person name="Pekov Y.A."/>
            <person name="Schelkunov M.I."/>
            <person name="Strizhov N."/>
            <person name="Ivashina T.V."/>
            <person name="Ashapkin V.V."/>
            <person name="Donova M.V."/>
        </authorList>
    </citation>
    <scope>NUCLEOTIDE SEQUENCE [LARGE SCALE GENOMIC DNA]</scope>
    <source>
        <strain evidence="5 6">VKM Ac-1815D</strain>
    </source>
</reference>